<name>A0A5E4MUX0_9HEMI</name>
<dbReference type="SUPFAM" id="SSF52047">
    <property type="entry name" value="RNI-like"/>
    <property type="match status" value="1"/>
</dbReference>
<dbReference type="EMBL" id="CABPRJ010001005">
    <property type="protein sequence ID" value="VVC34652.1"/>
    <property type="molecule type" value="Genomic_DNA"/>
</dbReference>
<accession>A0A5E4MUX0</accession>
<reference evidence="1 2" key="1">
    <citation type="submission" date="2019-08" db="EMBL/GenBank/DDBJ databases">
        <authorList>
            <person name="Alioto T."/>
            <person name="Alioto T."/>
            <person name="Gomez Garrido J."/>
        </authorList>
    </citation>
    <scope>NUCLEOTIDE SEQUENCE [LARGE SCALE GENOMIC DNA]</scope>
</reference>
<dbReference type="Proteomes" id="UP000325440">
    <property type="component" value="Unassembled WGS sequence"/>
</dbReference>
<evidence type="ECO:0000313" key="1">
    <source>
        <dbReference type="EMBL" id="VVC34652.1"/>
    </source>
</evidence>
<dbReference type="OrthoDB" id="78308at2759"/>
<gene>
    <name evidence="1" type="ORF">CINCED_3A014530</name>
</gene>
<evidence type="ECO:0000313" key="2">
    <source>
        <dbReference type="Proteomes" id="UP000325440"/>
    </source>
</evidence>
<sequence>MIVVYQDRSGVTHTLHGPPDQNFRLRRISQLLCVVCFELQNILFDDEVLFSGVKFSHTLQHLSLSHCQIGDTVCLNLCRTLWDTQ</sequence>
<organism evidence="1 2">
    <name type="scientific">Cinara cedri</name>
    <dbReference type="NCBI Taxonomy" id="506608"/>
    <lineage>
        <taxon>Eukaryota</taxon>
        <taxon>Metazoa</taxon>
        <taxon>Ecdysozoa</taxon>
        <taxon>Arthropoda</taxon>
        <taxon>Hexapoda</taxon>
        <taxon>Insecta</taxon>
        <taxon>Pterygota</taxon>
        <taxon>Neoptera</taxon>
        <taxon>Paraneoptera</taxon>
        <taxon>Hemiptera</taxon>
        <taxon>Sternorrhyncha</taxon>
        <taxon>Aphidomorpha</taxon>
        <taxon>Aphidoidea</taxon>
        <taxon>Aphididae</taxon>
        <taxon>Lachninae</taxon>
        <taxon>Cinara</taxon>
    </lineage>
</organism>
<proteinExistence type="predicted"/>
<keyword evidence="2" id="KW-1185">Reference proteome</keyword>
<evidence type="ECO:0008006" key="3">
    <source>
        <dbReference type="Google" id="ProtNLM"/>
    </source>
</evidence>
<dbReference type="AlphaFoldDB" id="A0A5E4MUX0"/>
<protein>
    <recommendedName>
        <fullName evidence="3">Leucine-rich repeat domain, L domain-like</fullName>
    </recommendedName>
</protein>